<keyword evidence="5" id="KW-1185">Reference proteome</keyword>
<protein>
    <submittedName>
        <fullName evidence="4">ABC transporter substrate-binding protein</fullName>
    </submittedName>
</protein>
<sequence length="350" mass="34565">MNVARPRLLGASAVVLVGLLLSGCAAGTAASGTGAASGTAADPAAACGPSTVEVGRDVKPIGPAPEPKLPVTVRSADGRDVTVRSADRVLALNMYGSLAEIVYSLGLGDRMVGRDASTTFGGAAHLPLVTTNGHDLSAEAILRLDPTVVIADAGIGPPEAMDQLRAAGVPVVLVGDDQTLPAIGEHVTAVAAALGVPAAGKALRARIDEEIEAGRSAAAASAAPLRVAFLYLRGTAGVYLIGGKGAGSDALIEAIGATDAGTAAGLSGFRPLTSEGMINAAPDVILVLTKGLESVGGVRGLVALPGIAQTPAGRNRRVVDADDGSLLTFGPRTGATIRALAAAVHRPCAP</sequence>
<organism evidence="4 5">
    <name type="scientific">Actinomadura geliboluensis</name>
    <dbReference type="NCBI Taxonomy" id="882440"/>
    <lineage>
        <taxon>Bacteria</taxon>
        <taxon>Bacillati</taxon>
        <taxon>Actinomycetota</taxon>
        <taxon>Actinomycetes</taxon>
        <taxon>Streptosporangiales</taxon>
        <taxon>Thermomonosporaceae</taxon>
        <taxon>Actinomadura</taxon>
    </lineage>
</organism>
<feature type="chain" id="PRO_5039729321" evidence="2">
    <location>
        <begin position="27"/>
        <end position="350"/>
    </location>
</feature>
<feature type="signal peptide" evidence="2">
    <location>
        <begin position="1"/>
        <end position="26"/>
    </location>
</feature>
<proteinExistence type="inferred from homology"/>
<evidence type="ECO:0000259" key="3">
    <source>
        <dbReference type="PROSITE" id="PS50983"/>
    </source>
</evidence>
<accession>A0A5S4H7F1</accession>
<comment type="caution">
    <text evidence="4">The sequence shown here is derived from an EMBL/GenBank/DDBJ whole genome shotgun (WGS) entry which is preliminary data.</text>
</comment>
<dbReference type="Proteomes" id="UP000305238">
    <property type="component" value="Unassembled WGS sequence"/>
</dbReference>
<dbReference type="SUPFAM" id="SSF53807">
    <property type="entry name" value="Helical backbone' metal receptor"/>
    <property type="match status" value="1"/>
</dbReference>
<dbReference type="Pfam" id="PF01497">
    <property type="entry name" value="Peripla_BP_2"/>
    <property type="match status" value="1"/>
</dbReference>
<dbReference type="PANTHER" id="PTHR30535:SF4">
    <property type="entry name" value="HEMIN-BINDING PERIPLASMIC PROTEIN HMUT"/>
    <property type="match status" value="1"/>
</dbReference>
<dbReference type="PROSITE" id="PS51257">
    <property type="entry name" value="PROKAR_LIPOPROTEIN"/>
    <property type="match status" value="1"/>
</dbReference>
<dbReference type="EMBL" id="VCKZ01000047">
    <property type="protein sequence ID" value="TMR40671.1"/>
    <property type="molecule type" value="Genomic_DNA"/>
</dbReference>
<dbReference type="PROSITE" id="PS50983">
    <property type="entry name" value="FE_B12_PBP"/>
    <property type="match status" value="1"/>
</dbReference>
<dbReference type="PANTHER" id="PTHR30535">
    <property type="entry name" value="VITAMIN B12-BINDING PROTEIN"/>
    <property type="match status" value="1"/>
</dbReference>
<evidence type="ECO:0000256" key="2">
    <source>
        <dbReference type="SAM" id="SignalP"/>
    </source>
</evidence>
<evidence type="ECO:0000256" key="1">
    <source>
        <dbReference type="ARBA" id="ARBA00008814"/>
    </source>
</evidence>
<evidence type="ECO:0000313" key="4">
    <source>
        <dbReference type="EMBL" id="TMR40671.1"/>
    </source>
</evidence>
<comment type="similarity">
    <text evidence="1">Belongs to the bacterial solute-binding protein 8 family.</text>
</comment>
<keyword evidence="2" id="KW-0732">Signal</keyword>
<dbReference type="RefSeq" id="WP_138635972.1">
    <property type="nucleotide sequence ID" value="NZ_JASWDG010000109.1"/>
</dbReference>
<dbReference type="OrthoDB" id="9797736at2"/>
<gene>
    <name evidence="4" type="ORF">ETD96_09660</name>
</gene>
<evidence type="ECO:0000313" key="5">
    <source>
        <dbReference type="Proteomes" id="UP000305238"/>
    </source>
</evidence>
<feature type="domain" description="Fe/B12 periplasmic-binding" evidence="3">
    <location>
        <begin position="90"/>
        <end position="350"/>
    </location>
</feature>
<dbReference type="InterPro" id="IPR002491">
    <property type="entry name" value="ABC_transptr_periplasmic_BD"/>
</dbReference>
<dbReference type="Gene3D" id="3.40.50.1980">
    <property type="entry name" value="Nitrogenase molybdenum iron protein domain"/>
    <property type="match status" value="2"/>
</dbReference>
<name>A0A5S4H7F1_9ACTN</name>
<dbReference type="InterPro" id="IPR050902">
    <property type="entry name" value="ABC_Transporter_SBP"/>
</dbReference>
<reference evidence="4 5" key="1">
    <citation type="submission" date="2019-05" db="EMBL/GenBank/DDBJ databases">
        <title>Draft genome sequence of Actinomadura geliboluensis A8036.</title>
        <authorList>
            <person name="Saricaoglu S."/>
            <person name="Isik K."/>
        </authorList>
    </citation>
    <scope>NUCLEOTIDE SEQUENCE [LARGE SCALE GENOMIC DNA]</scope>
    <source>
        <strain evidence="4 5">A8036</strain>
    </source>
</reference>
<dbReference type="AlphaFoldDB" id="A0A5S4H7F1"/>